<organism evidence="1 2">
    <name type="scientific">Desulfosporosinus hippei DSM 8344</name>
    <dbReference type="NCBI Taxonomy" id="1121419"/>
    <lineage>
        <taxon>Bacteria</taxon>
        <taxon>Bacillati</taxon>
        <taxon>Bacillota</taxon>
        <taxon>Clostridia</taxon>
        <taxon>Eubacteriales</taxon>
        <taxon>Desulfitobacteriaceae</taxon>
        <taxon>Desulfosporosinus</taxon>
    </lineage>
</organism>
<keyword evidence="2" id="KW-1185">Reference proteome</keyword>
<dbReference type="RefSeq" id="WP_092334374.1">
    <property type="nucleotide sequence ID" value="NZ_FNCP01000017.1"/>
</dbReference>
<dbReference type="Proteomes" id="UP000198656">
    <property type="component" value="Unassembled WGS sequence"/>
</dbReference>
<name>A0A1G8EHZ1_9FIRM</name>
<accession>A0A1G8EHZ1</accession>
<dbReference type="OrthoDB" id="1795163at2"/>
<evidence type="ECO:0008006" key="3">
    <source>
        <dbReference type="Google" id="ProtNLM"/>
    </source>
</evidence>
<reference evidence="2" key="1">
    <citation type="submission" date="2016-10" db="EMBL/GenBank/DDBJ databases">
        <authorList>
            <person name="Varghese N."/>
            <person name="Submissions S."/>
        </authorList>
    </citation>
    <scope>NUCLEOTIDE SEQUENCE [LARGE SCALE GENOMIC DNA]</scope>
    <source>
        <strain evidence="2">DSM 8344</strain>
    </source>
</reference>
<evidence type="ECO:0000313" key="1">
    <source>
        <dbReference type="EMBL" id="SDH69518.1"/>
    </source>
</evidence>
<protein>
    <recommendedName>
        <fullName evidence="3">Uracil DNA glycosylase superfamily protein</fullName>
    </recommendedName>
</protein>
<dbReference type="AlphaFoldDB" id="A0A1G8EHZ1"/>
<sequence length="200" mass="23445">MSSLLLNNHSPIDQMKIEAGDKSFPIWLIANPKYPDDISNIWNPIMYEIQDKVYRKLRARINSRNIFILSAFSDIGKICNTSMEEELTKKILILKESVYRYQPKLLITFGAITNEYIKRAFDQGSEGQTKYWNTGNLSNEFEQAIANFDINRPNCIPLVRRISKTANIKDWVDQDNYYYDVATKIAERIIENKDHLEIWI</sequence>
<dbReference type="EMBL" id="FNCP01000017">
    <property type="protein sequence ID" value="SDH69518.1"/>
    <property type="molecule type" value="Genomic_DNA"/>
</dbReference>
<proteinExistence type="predicted"/>
<gene>
    <name evidence="1" type="ORF">SAMN05443529_11729</name>
</gene>
<evidence type="ECO:0000313" key="2">
    <source>
        <dbReference type="Proteomes" id="UP000198656"/>
    </source>
</evidence>